<dbReference type="PANTHER" id="PTHR37423:SF2">
    <property type="entry name" value="MEMBRANE-BOUND LYTIC MUREIN TRANSGLYCOSYLASE C"/>
    <property type="match status" value="1"/>
</dbReference>
<dbReference type="RefSeq" id="WP_066842573.1">
    <property type="nucleotide sequence ID" value="NZ_CP019602.1"/>
</dbReference>
<evidence type="ECO:0000256" key="4">
    <source>
        <dbReference type="SAM" id="SignalP"/>
    </source>
</evidence>
<proteinExistence type="inferred from homology"/>
<feature type="domain" description="Transglycosylase SLT" evidence="5">
    <location>
        <begin position="418"/>
        <end position="521"/>
    </location>
</feature>
<dbReference type="GO" id="GO:0042597">
    <property type="term" value="C:periplasmic space"/>
    <property type="evidence" value="ECO:0007669"/>
    <property type="project" value="InterPro"/>
</dbReference>
<evidence type="ECO:0000313" key="6">
    <source>
        <dbReference type="EMBL" id="ARU15207.1"/>
    </source>
</evidence>
<dbReference type="PANTHER" id="PTHR37423">
    <property type="entry name" value="SOLUBLE LYTIC MUREIN TRANSGLYCOSYLASE-RELATED"/>
    <property type="match status" value="1"/>
</dbReference>
<reference evidence="6 7" key="1">
    <citation type="submission" date="2017-01" db="EMBL/GenBank/DDBJ databases">
        <title>Complete genome sequence of esterase-producing bacterium Croceicoccus marinus E4A9.</title>
        <authorList>
            <person name="Wu Y.-H."/>
            <person name="Cheng H."/>
            <person name="Xu L."/>
            <person name="Huo Y.-Y."/>
            <person name="Wang C.-S."/>
            <person name="Xu X.-W."/>
        </authorList>
    </citation>
    <scope>NUCLEOTIDE SEQUENCE [LARGE SCALE GENOMIC DNA]</scope>
    <source>
        <strain evidence="6 7">E4A9</strain>
    </source>
</reference>
<dbReference type="CDD" id="cd13401">
    <property type="entry name" value="Slt70-like"/>
    <property type="match status" value="1"/>
</dbReference>
<keyword evidence="3 4" id="KW-0732">Signal</keyword>
<comment type="similarity">
    <text evidence="2">Belongs to the virb1 family.</text>
</comment>
<dbReference type="InterPro" id="IPR023346">
    <property type="entry name" value="Lysozyme-like_dom_sf"/>
</dbReference>
<organism evidence="6 7">
    <name type="scientific">Croceicoccus marinus</name>
    <dbReference type="NCBI Taxonomy" id="450378"/>
    <lineage>
        <taxon>Bacteria</taxon>
        <taxon>Pseudomonadati</taxon>
        <taxon>Pseudomonadota</taxon>
        <taxon>Alphaproteobacteria</taxon>
        <taxon>Sphingomonadales</taxon>
        <taxon>Erythrobacteraceae</taxon>
        <taxon>Croceicoccus</taxon>
    </lineage>
</organism>
<dbReference type="InterPro" id="IPR008258">
    <property type="entry name" value="Transglycosylase_SLT_dom_1"/>
</dbReference>
<dbReference type="Pfam" id="PF01464">
    <property type="entry name" value="SLT"/>
    <property type="match status" value="1"/>
</dbReference>
<dbReference type="KEGG" id="cman:A9D14_02200"/>
<protein>
    <submittedName>
        <fullName evidence="6">Lytic murein transglycosylase</fullName>
    </submittedName>
</protein>
<feature type="chain" id="PRO_5011482650" evidence="4">
    <location>
        <begin position="30"/>
        <end position="598"/>
    </location>
</feature>
<accession>A0A1Z1F927</accession>
<dbReference type="Gene3D" id="1.25.20.10">
    <property type="entry name" value="Bacterial muramidases"/>
    <property type="match status" value="1"/>
</dbReference>
<dbReference type="STRING" id="450378.GCA_001661675_00439"/>
<evidence type="ECO:0000256" key="1">
    <source>
        <dbReference type="ARBA" id="ARBA00007734"/>
    </source>
</evidence>
<dbReference type="AlphaFoldDB" id="A0A1Z1F927"/>
<dbReference type="Proteomes" id="UP000195807">
    <property type="component" value="Chromosome"/>
</dbReference>
<evidence type="ECO:0000313" key="7">
    <source>
        <dbReference type="Proteomes" id="UP000195807"/>
    </source>
</evidence>
<name>A0A1Z1F927_9SPHN</name>
<dbReference type="OrthoDB" id="9815002at2"/>
<comment type="similarity">
    <text evidence="1">Belongs to the transglycosylase Slt family.</text>
</comment>
<evidence type="ECO:0000256" key="2">
    <source>
        <dbReference type="ARBA" id="ARBA00009387"/>
    </source>
</evidence>
<dbReference type="SUPFAM" id="SSF48435">
    <property type="entry name" value="Bacterial muramidases"/>
    <property type="match status" value="1"/>
</dbReference>
<dbReference type="Gene3D" id="1.10.530.10">
    <property type="match status" value="1"/>
</dbReference>
<dbReference type="SUPFAM" id="SSF53955">
    <property type="entry name" value="Lysozyme-like"/>
    <property type="match status" value="1"/>
</dbReference>
<evidence type="ECO:0000259" key="5">
    <source>
        <dbReference type="Pfam" id="PF01464"/>
    </source>
</evidence>
<dbReference type="GO" id="GO:0004553">
    <property type="term" value="F:hydrolase activity, hydrolyzing O-glycosyl compounds"/>
    <property type="evidence" value="ECO:0007669"/>
    <property type="project" value="InterPro"/>
</dbReference>
<sequence length="598" mass="64634">MAATLSRRLTGSLISFLAVAALGAAPAQANVANAVAAVEQSAHIPAQLSDEDRAFYAEVFRQIDAENWAQVDYMLAQKPDGPLTQLALAEYYLAPTSPRIELPALNAWLSRGTDLPQAGQIGRLALKRGLESAPSLPSTQRLVSIRAPEKRTRPRSVGDGSMPESIASAILERISNDDPGGARILLDGVDAGLTSSARAEWRQRVAWSYYIENDDNNALNLARNVANGGTGPWVGEGWWVAGLAAWRLNNCEMAADGFTRAAQTADNQELRAAAHYWAARSFTRCRQPDEAAPALRNAAGYSETLYGMLAAEQLGMRLPPIQSGTGFDRGDWNALAGNPNVRTAVALTEIGREGLADEVLRHQAQIGSAQQYQPLARLARTLGLPGTQLAMAYAAPPGTKPDSATRYPLTRWQPVDGWRVDPALAFAHTLQESRFQPEAVSPAGAVGLMQIMPITARHHAGLGLGQSTSALQDPPTNMSYGQRHLEMLRDSSGTQGLLPKIMAAYNAGLSPVQRWNSEINAQGDPLLWMESIPYWETRAYVAIVTTNYWMYQRQLGRDSDAREAYAQNLWPRFPGVSGSDAVAMHGKEVTSGTVRSGG</sequence>
<dbReference type="InterPro" id="IPR008939">
    <property type="entry name" value="Lytic_TGlycosylase_superhlx_U"/>
</dbReference>
<dbReference type="EMBL" id="CP019602">
    <property type="protein sequence ID" value="ARU15207.1"/>
    <property type="molecule type" value="Genomic_DNA"/>
</dbReference>
<gene>
    <name evidence="6" type="ORF">A9D14_02200</name>
</gene>
<evidence type="ECO:0000256" key="3">
    <source>
        <dbReference type="ARBA" id="ARBA00022729"/>
    </source>
</evidence>
<feature type="signal peptide" evidence="4">
    <location>
        <begin position="1"/>
        <end position="29"/>
    </location>
</feature>
<keyword evidence="7" id="KW-1185">Reference proteome</keyword>